<dbReference type="EMBL" id="QGLM01000030">
    <property type="protein sequence ID" value="PXY94010.1"/>
    <property type="molecule type" value="Genomic_DNA"/>
</dbReference>
<sequence>MKQAFDVYEEQLRLGSDRQQTISAMENRIIELGHSNMSRHCADNDQINVFDIAISRLTNSEQFLTEIRAEADCVLVENNCYHIEIKQ</sequence>
<comment type="caution">
    <text evidence="1">The sequence shown here is derived from an EMBL/GenBank/DDBJ whole genome shotgun (WGS) entry which is preliminary data.</text>
</comment>
<evidence type="ECO:0000313" key="2">
    <source>
        <dbReference type="Proteomes" id="UP000247838"/>
    </source>
</evidence>
<dbReference type="RefSeq" id="WP_110444312.1">
    <property type="nucleotide sequence ID" value="NZ_QGLM01000030.1"/>
</dbReference>
<name>A0A318MQP3_FRIPE</name>
<evidence type="ECO:0000313" key="1">
    <source>
        <dbReference type="EMBL" id="PXY94010.1"/>
    </source>
</evidence>
<organism evidence="1 2">
    <name type="scientific">Frischella perrara</name>
    <dbReference type="NCBI Taxonomy" id="1267021"/>
    <lineage>
        <taxon>Bacteria</taxon>
        <taxon>Pseudomonadati</taxon>
        <taxon>Pseudomonadota</taxon>
        <taxon>Gammaproteobacteria</taxon>
        <taxon>Orbales</taxon>
        <taxon>Orbaceae</taxon>
        <taxon>Frischella</taxon>
    </lineage>
</organism>
<dbReference type="AlphaFoldDB" id="A0A318MQP3"/>
<proteinExistence type="predicted"/>
<protein>
    <submittedName>
        <fullName evidence="1">Uncharacterized protein</fullName>
    </submittedName>
</protein>
<accession>A0A318MQP3</accession>
<reference evidence="1 2" key="1">
    <citation type="submission" date="2018-05" db="EMBL/GenBank/DDBJ databases">
        <title>Reference genomes for bee gut microbiota database.</title>
        <authorList>
            <person name="Ellegaard K.M."/>
        </authorList>
    </citation>
    <scope>NUCLEOTIDE SEQUENCE [LARGE SCALE GENOMIC DNA]</scope>
    <source>
        <strain evidence="1 2">ESL0167</strain>
    </source>
</reference>
<gene>
    <name evidence="1" type="ORF">DKK76_11465</name>
</gene>
<dbReference type="Proteomes" id="UP000247838">
    <property type="component" value="Unassembled WGS sequence"/>
</dbReference>